<dbReference type="EMBL" id="JAPFFF010000018">
    <property type="protein sequence ID" value="KAK8860424.1"/>
    <property type="molecule type" value="Genomic_DNA"/>
</dbReference>
<evidence type="ECO:0000256" key="1">
    <source>
        <dbReference type="ARBA" id="ARBA00004123"/>
    </source>
</evidence>
<dbReference type="InterPro" id="IPR052035">
    <property type="entry name" value="ZnF_BED_domain_contain"/>
</dbReference>
<gene>
    <name evidence="8" type="ORF">M9Y10_012089</name>
</gene>
<evidence type="ECO:0000313" key="8">
    <source>
        <dbReference type="EMBL" id="KAK8860424.1"/>
    </source>
</evidence>
<keyword evidence="4" id="KW-0862">Zinc</keyword>
<dbReference type="Proteomes" id="UP001470230">
    <property type="component" value="Unassembled WGS sequence"/>
</dbReference>
<keyword evidence="2" id="KW-0479">Metal-binding</keyword>
<feature type="domain" description="HAT C-terminal dimerisation" evidence="7">
    <location>
        <begin position="552"/>
        <end position="593"/>
    </location>
</feature>
<evidence type="ECO:0000256" key="5">
    <source>
        <dbReference type="ARBA" id="ARBA00023242"/>
    </source>
</evidence>
<evidence type="ECO:0000256" key="6">
    <source>
        <dbReference type="SAM" id="MobiDB-lite"/>
    </source>
</evidence>
<dbReference type="PANTHER" id="PTHR46481:SF10">
    <property type="entry name" value="ZINC FINGER BED DOMAIN-CONTAINING PROTEIN 39"/>
    <property type="match status" value="1"/>
</dbReference>
<proteinExistence type="predicted"/>
<comment type="caution">
    <text evidence="8">The sequence shown here is derived from an EMBL/GenBank/DDBJ whole genome shotgun (WGS) entry which is preliminary data.</text>
</comment>
<feature type="region of interest" description="Disordered" evidence="6">
    <location>
        <begin position="80"/>
        <end position="99"/>
    </location>
</feature>
<evidence type="ECO:0000259" key="7">
    <source>
        <dbReference type="Pfam" id="PF05699"/>
    </source>
</evidence>
<evidence type="ECO:0000256" key="2">
    <source>
        <dbReference type="ARBA" id="ARBA00022723"/>
    </source>
</evidence>
<organism evidence="8 9">
    <name type="scientific">Tritrichomonas musculus</name>
    <dbReference type="NCBI Taxonomy" id="1915356"/>
    <lineage>
        <taxon>Eukaryota</taxon>
        <taxon>Metamonada</taxon>
        <taxon>Parabasalia</taxon>
        <taxon>Tritrichomonadida</taxon>
        <taxon>Tritrichomonadidae</taxon>
        <taxon>Tritrichomonas</taxon>
    </lineage>
</organism>
<dbReference type="InterPro" id="IPR012337">
    <property type="entry name" value="RNaseH-like_sf"/>
</dbReference>
<protein>
    <recommendedName>
        <fullName evidence="7">HAT C-terminal dimerisation domain-containing protein</fullName>
    </recommendedName>
</protein>
<evidence type="ECO:0000256" key="4">
    <source>
        <dbReference type="ARBA" id="ARBA00022833"/>
    </source>
</evidence>
<reference evidence="8 9" key="1">
    <citation type="submission" date="2024-04" db="EMBL/GenBank/DDBJ databases">
        <title>Tritrichomonas musculus Genome.</title>
        <authorList>
            <person name="Alves-Ferreira E."/>
            <person name="Grigg M."/>
            <person name="Lorenzi H."/>
            <person name="Galac M."/>
        </authorList>
    </citation>
    <scope>NUCLEOTIDE SEQUENCE [LARGE SCALE GENOMIC DNA]</scope>
    <source>
        <strain evidence="8 9">EAF2021</strain>
    </source>
</reference>
<dbReference type="InterPro" id="IPR008906">
    <property type="entry name" value="HATC_C_dom"/>
</dbReference>
<evidence type="ECO:0000256" key="3">
    <source>
        <dbReference type="ARBA" id="ARBA00022771"/>
    </source>
</evidence>
<comment type="subcellular location">
    <subcellularLocation>
        <location evidence="1">Nucleus</location>
    </subcellularLocation>
</comment>
<name>A0ABR2IBK5_9EUKA</name>
<keyword evidence="5" id="KW-0539">Nucleus</keyword>
<keyword evidence="3" id="KW-0863">Zinc-finger</keyword>
<sequence>MNKQKERVEIKEGIHWIKLTENHKDKTKRKIFNYKCQICNEIYKNHRNARAHCEECLINHSKSDGQLTLDDSFKFSKTKTKKTSPFQKNPPYSRVSTEKDPNSIIPGKIKVLVELIADNNLSYTQLSSPSWMRLIYTFDPDFEIPSHENLRSYIISYSKDIKNISLNSFRGRTIGLAIDGATFRKIHYYAVVMIAYDQVRLYDVFPLENQNAASISKAMLTVYNDCKLYDITIAGVVSDNAAPLKAALTGSHPLHLPSLLGEAILRVACGAHSSQLAIVDATKKIKEFKDFTIQILDLLKWVKKHEKELKDFVSSQVPDFIITRWNTLCMVTGYFVKNEEMINEFISFVISKEQNEYREKLVKHQRALLTNKLNLIPQVPEKPQIQKIPQTWKRMLDILEIIAEFTTRIEGDTVMQQDLYIQYKKALNEFDLISNRGNTEDEFKQMFIERFKSTANIRISQIAYIFTAKGLKEYREEGMTDRTELTKVIQEIGHTLLNDEYNDSFITASFDHYLDNVEFPIDQSSRVFWKLLQDQFFTENDLNDGKPISLKTFSKMATLLLCLPATEAITERCFSSFRRLLSDYNSNMLPDLFIALCTVKMHVRYKNKYPLK</sequence>
<accession>A0ABR2IBK5</accession>
<keyword evidence="9" id="KW-1185">Reference proteome</keyword>
<dbReference type="PANTHER" id="PTHR46481">
    <property type="entry name" value="ZINC FINGER BED DOMAIN-CONTAINING PROTEIN 4"/>
    <property type="match status" value="1"/>
</dbReference>
<dbReference type="Pfam" id="PF05699">
    <property type="entry name" value="Dimer_Tnp_hAT"/>
    <property type="match status" value="1"/>
</dbReference>
<evidence type="ECO:0000313" key="9">
    <source>
        <dbReference type="Proteomes" id="UP001470230"/>
    </source>
</evidence>
<dbReference type="SUPFAM" id="SSF53098">
    <property type="entry name" value="Ribonuclease H-like"/>
    <property type="match status" value="1"/>
</dbReference>